<evidence type="ECO:0000313" key="7">
    <source>
        <dbReference type="Proteomes" id="UP000014500"/>
    </source>
</evidence>
<feature type="transmembrane region" description="Helical" evidence="5">
    <location>
        <begin position="139"/>
        <end position="161"/>
    </location>
</feature>
<dbReference type="EMBL" id="JH430212">
    <property type="status" value="NOT_ANNOTATED_CDS"/>
    <property type="molecule type" value="Genomic_DNA"/>
</dbReference>
<keyword evidence="4" id="KW-0067">ATP-binding</keyword>
<reference evidence="6" key="2">
    <citation type="submission" date="2015-02" db="UniProtKB">
        <authorList>
            <consortium name="EnsemblMetazoa"/>
        </authorList>
    </citation>
    <scope>IDENTIFICATION</scope>
</reference>
<feature type="transmembrane region" description="Helical" evidence="5">
    <location>
        <begin position="1119"/>
        <end position="1142"/>
    </location>
</feature>
<dbReference type="STRING" id="126957.T1IIW9"/>
<proteinExistence type="inferred from homology"/>
<feature type="transmembrane region" description="Helical" evidence="5">
    <location>
        <begin position="562"/>
        <end position="587"/>
    </location>
</feature>
<feature type="transmembrane region" description="Helical" evidence="5">
    <location>
        <begin position="1172"/>
        <end position="1196"/>
    </location>
</feature>
<organism evidence="6 7">
    <name type="scientific">Strigamia maritima</name>
    <name type="common">European centipede</name>
    <name type="synonym">Geophilus maritimus</name>
    <dbReference type="NCBI Taxonomy" id="126957"/>
    <lineage>
        <taxon>Eukaryota</taxon>
        <taxon>Metazoa</taxon>
        <taxon>Ecdysozoa</taxon>
        <taxon>Arthropoda</taxon>
        <taxon>Myriapoda</taxon>
        <taxon>Chilopoda</taxon>
        <taxon>Pleurostigmophora</taxon>
        <taxon>Geophilomorpha</taxon>
        <taxon>Linotaeniidae</taxon>
        <taxon>Strigamia</taxon>
    </lineage>
</organism>
<reference evidence="7" key="1">
    <citation type="submission" date="2011-05" db="EMBL/GenBank/DDBJ databases">
        <authorList>
            <person name="Richards S.R."/>
            <person name="Qu J."/>
            <person name="Jiang H."/>
            <person name="Jhangiani S.N."/>
            <person name="Agravi P."/>
            <person name="Goodspeed R."/>
            <person name="Gross S."/>
            <person name="Mandapat C."/>
            <person name="Jackson L."/>
            <person name="Mathew T."/>
            <person name="Pu L."/>
            <person name="Thornton R."/>
            <person name="Saada N."/>
            <person name="Wilczek-Boney K.B."/>
            <person name="Lee S."/>
            <person name="Kovar C."/>
            <person name="Wu Y."/>
            <person name="Scherer S.E."/>
            <person name="Worley K.C."/>
            <person name="Muzny D.M."/>
            <person name="Gibbs R."/>
        </authorList>
    </citation>
    <scope>NUCLEOTIDE SEQUENCE</scope>
    <source>
        <strain evidence="7">Brora</strain>
    </source>
</reference>
<evidence type="ECO:0000256" key="5">
    <source>
        <dbReference type="SAM" id="Phobius"/>
    </source>
</evidence>
<dbReference type="InterPro" id="IPR000407">
    <property type="entry name" value="GDA1_CD39_NTPase"/>
</dbReference>
<evidence type="ECO:0000256" key="1">
    <source>
        <dbReference type="ARBA" id="ARBA00009283"/>
    </source>
</evidence>
<feature type="transmembrane region" description="Helical" evidence="5">
    <location>
        <begin position="24"/>
        <end position="43"/>
    </location>
</feature>
<keyword evidence="4" id="KW-0547">Nucleotide-binding</keyword>
<dbReference type="HOGENOM" id="CLU_240990_0_0_1"/>
<evidence type="ECO:0000256" key="4">
    <source>
        <dbReference type="PIRSR" id="PIRSR600407-2"/>
    </source>
</evidence>
<name>T1IIW9_STRMM</name>
<feature type="transmembrane region" description="Helical" evidence="5">
    <location>
        <begin position="1648"/>
        <end position="1669"/>
    </location>
</feature>
<comment type="similarity">
    <text evidence="1">Belongs to the GDA1/CD39 NTPase family.</text>
</comment>
<keyword evidence="5" id="KW-0472">Membrane</keyword>
<protein>
    <submittedName>
        <fullName evidence="6">Uncharacterized protein</fullName>
    </submittedName>
</protein>
<feature type="binding site" evidence="4">
    <location>
        <begin position="801"/>
        <end position="805"/>
    </location>
    <ligand>
        <name>ATP</name>
        <dbReference type="ChEBI" id="CHEBI:30616"/>
    </ligand>
</feature>
<dbReference type="Gene3D" id="3.30.420.150">
    <property type="entry name" value="Exopolyphosphatase. Domain 2"/>
    <property type="match status" value="4"/>
</dbReference>
<dbReference type="Pfam" id="PF01150">
    <property type="entry name" value="GDA1_CD39"/>
    <property type="match status" value="3"/>
</dbReference>
<dbReference type="GO" id="GO:0005886">
    <property type="term" value="C:plasma membrane"/>
    <property type="evidence" value="ECO:0007669"/>
    <property type="project" value="TreeGrafter"/>
</dbReference>
<dbReference type="GO" id="GO:0017111">
    <property type="term" value="F:ribonucleoside triphosphate phosphatase activity"/>
    <property type="evidence" value="ECO:0007669"/>
    <property type="project" value="TreeGrafter"/>
</dbReference>
<keyword evidence="2" id="KW-0378">Hydrolase</keyword>
<dbReference type="PANTHER" id="PTHR11782">
    <property type="entry name" value="ADENOSINE/GUANOSINE DIPHOSPHATASE"/>
    <property type="match status" value="1"/>
</dbReference>
<sequence>MNASECQPKRIFTRIFNFVTIKKYVINISEFCITMMFLSFVAVKDKFNMLSVFIESTLNGSAAGHLELAISPEETVDSLISNFCIEKGIRYKHQFVIKNQQNVLLDSIKTIAANEIKEGDILFLTTKNEEQKIFGFNNWWILCGVACMIGLVGILVISLVYTMPGNRPANYGIVFDAGSTHTTMMLYSWNAPKDNNTGIVKQVATCPVNGSGISTFVLHPDKAGDSLKNCLDVALSHVPHKEKGDSPVFLGATGGMRLLNEINSTLANAIMASIDKTLSQTGFKYHSNHSRIITGQEEGVDHYNPMDTYGALDLGGASTQISFVSMTNQTKDIVLLKLYGVNYNVYSESFLCFGVVEFGRRHQAQLLLDALSNSTQINDPCGLRESNQTVLISHLFNLPCTLPWTRQLLLNTTITFVGTGNATECNTAVQKLLNPIECAQTNYTHCFNFVDKPQVKGKFVAFSEFYYIINYFNMTNNLTMEAFQDAITGFCSEPGLEVTDTFAINYCRTGHYIINLLNSTYKLDSWQNIIAAKTKKGIDLGWSLGFMTNATNVIPIEDVEKMLGTATFAILMVLFIAFLFIGAAFANHACRPSKTGRRCNYWCVAGLLFLIGVVGVVVVLSLYYRNASAVCTECSGRLQYGIVVDAGSSHSELSLFRWKGEKLRGTGEVIQLTDCEVEGNGISYYGDINKPEGAGESLKACISEAVRKVPDDRHSFTPIYLGATAGMRILQQARPDTAKAVFDSVSKAFEETSFKITRNNVRMVKDQEEGLYAWVAANLIQETLGQAGDKVQTSGTLDMGGASTQIAFETSERKPSASPDDHVSLRLYGHEFNVFTHSYLCFGQNEVIKRAKAQVVLNSSPTTLYTHPCLHSDYQITMKVQDLFYQTCTVPVPGNLGSLTNSSPTTLYTHPCLHSDYQITMKVQDLFYQTCTVPVPGNLGSLTNETEISFRGTGDVEQCNKILDDILNPVNCKNTGYKYCFEHDFIPETKGKFLGISSFFYASKYIKADKAATQQDYQTQAETYCKRPWSDVKAEGAKTKQKDEHLSAYCFTSLFTLKVIGGIYKLGGDRWKDVNFVKKINGVSMGWALGFMTNATNSIPTAKIGKEPKVVSSGMQTDLFIALLILFLVLILIVLILSYRAWTHRRGRALGKASDDNNVLSLSSKTGRRCNYWCLAGLLFVIGVVGLAVVLSLYFYQIGSGCTGLQYGIVVDAGSSHSELSLFRWKGEKLRGTGEVIQLVDCSVEGKGISYYGDINKPEEAGESLAACINETVRKVPDDRRSFTPIYLSATAGMRILQEAKPDMAKAVFDSVSKKFQESPFKNMPNNVGILGGREEGAYAWIAANLIQEKLGQTGEKVPTTGTLDMGGASTQIAFETTEKKPSASHEDYVSLNLYGHDFTVFTHSYLCFGQDQVIKRVKAQVILNSQQSATLPYTHPCLHKNREIKIEVRNLFYQTCTVPLPANLASLTNETMLTFAGSGNVVECNKLIDEILNPVNCNQTGYTNCFEHNFLPQTKGNFVVSQYSPTAMSSFFFAHKYLGGKRAKTQQEYKEIVDKYCQLPWADVKTEGDKTKQKDEYLDAYCFTGLFTIKLIGGIYKLGDRWNDVLFTKKINDISTGWSLGLMTNATNLIPTEKIGKKVESYGMDQVLFIALLISFLILILIVSIFSYRAWTHKRGQHSLVSDDDNLLSLCCPKSY</sequence>
<evidence type="ECO:0000313" key="6">
    <source>
        <dbReference type="EnsemblMetazoa" id="SMAR000822-PA"/>
    </source>
</evidence>
<dbReference type="PANTHER" id="PTHR11782:SF83">
    <property type="entry name" value="GUANOSINE-DIPHOSPHATASE"/>
    <property type="match status" value="1"/>
</dbReference>
<keyword evidence="5" id="KW-1133">Transmembrane helix</keyword>
<dbReference type="GO" id="GO:0009134">
    <property type="term" value="P:nucleoside diphosphate catabolic process"/>
    <property type="evidence" value="ECO:0007669"/>
    <property type="project" value="TreeGrafter"/>
</dbReference>
<evidence type="ECO:0000256" key="2">
    <source>
        <dbReference type="ARBA" id="ARBA00022801"/>
    </source>
</evidence>
<dbReference type="GO" id="GO:0045134">
    <property type="term" value="F:UDP phosphatase activity"/>
    <property type="evidence" value="ECO:0007669"/>
    <property type="project" value="TreeGrafter"/>
</dbReference>
<dbReference type="eggNOG" id="KOG1386">
    <property type="taxonomic scope" value="Eukaryota"/>
</dbReference>
<dbReference type="EnsemblMetazoa" id="SMAR000822-RA">
    <property type="protein sequence ID" value="SMAR000822-PA"/>
    <property type="gene ID" value="SMAR000822"/>
</dbReference>
<accession>T1IIW9</accession>
<evidence type="ECO:0000256" key="3">
    <source>
        <dbReference type="PIRSR" id="PIRSR600407-1"/>
    </source>
</evidence>
<feature type="active site" description="Proton acceptor" evidence="3">
    <location>
        <position position="769"/>
    </location>
</feature>
<dbReference type="Proteomes" id="UP000014500">
    <property type="component" value="Unassembled WGS sequence"/>
</dbReference>
<feature type="transmembrane region" description="Helical" evidence="5">
    <location>
        <begin position="599"/>
        <end position="624"/>
    </location>
</feature>
<dbReference type="GO" id="GO:0004382">
    <property type="term" value="F:GDP phosphatase activity"/>
    <property type="evidence" value="ECO:0007669"/>
    <property type="project" value="TreeGrafter"/>
</dbReference>
<dbReference type="GO" id="GO:0005524">
    <property type="term" value="F:ATP binding"/>
    <property type="evidence" value="ECO:0007669"/>
    <property type="project" value="UniProtKB-KW"/>
</dbReference>
<dbReference type="Gene3D" id="3.30.420.40">
    <property type="match status" value="3"/>
</dbReference>
<keyword evidence="7" id="KW-1185">Reference proteome</keyword>
<keyword evidence="5" id="KW-0812">Transmembrane</keyword>